<evidence type="ECO:0000256" key="4">
    <source>
        <dbReference type="ARBA" id="ARBA00022989"/>
    </source>
</evidence>
<sequence>MAVRKKIKQKLKSITLLDKYILKQVGEMFLMGVCVFSSIIFASDTFITLIKQISLFGIPFKVALMMIILNLPQVIVMTIPMGVLLATVMTLNGLSLKSEITVMRACGIGLNRIAKPIFVFAILMSIFSFVINESVVPVMSRQSKDLALWALGQKNIPDGKQNFVFKELSKDGMLKRLFYVGYCEDKTLHNITVLDTSKEGTIQVLQAEEGKTSPSGWDFRKGAVYTVGQEGKVLNTTLFEDSNVKFGLDLSKELNKNIAKEMNFMELLKFISTKLNTVDERHRNVVVIELYDKLALPLTTIALVLIGVPLAITPPRVRYNRGFLFSILIIFAYYLIRALSISFGEAGAIPAFFAAWTPNIVLTALGAVLYYKKVYTIE</sequence>
<keyword evidence="4 6" id="KW-1133">Transmembrane helix</keyword>
<dbReference type="Pfam" id="PF03739">
    <property type="entry name" value="LptF_LptG"/>
    <property type="match status" value="1"/>
</dbReference>
<keyword evidence="3 6" id="KW-0812">Transmembrane</keyword>
<dbReference type="PANTHER" id="PTHR33529:SF6">
    <property type="entry name" value="YJGP_YJGQ FAMILY PERMEASE"/>
    <property type="match status" value="1"/>
</dbReference>
<gene>
    <name evidence="7" type="ORF">IAC76_02615</name>
</gene>
<dbReference type="GO" id="GO:0043190">
    <property type="term" value="C:ATP-binding cassette (ABC) transporter complex"/>
    <property type="evidence" value="ECO:0007669"/>
    <property type="project" value="TreeGrafter"/>
</dbReference>
<reference evidence="7" key="2">
    <citation type="journal article" date="2021" name="PeerJ">
        <title>Extensive microbial diversity within the chicken gut microbiome revealed by metagenomics and culture.</title>
        <authorList>
            <person name="Gilroy R."/>
            <person name="Ravi A."/>
            <person name="Getino M."/>
            <person name="Pursley I."/>
            <person name="Horton D.L."/>
            <person name="Alikhan N.F."/>
            <person name="Baker D."/>
            <person name="Gharbi K."/>
            <person name="Hall N."/>
            <person name="Watson M."/>
            <person name="Adriaenssens E.M."/>
            <person name="Foster-Nyarko E."/>
            <person name="Jarju S."/>
            <person name="Secka A."/>
            <person name="Antonio M."/>
            <person name="Oren A."/>
            <person name="Chaudhuri R.R."/>
            <person name="La Ragione R."/>
            <person name="Hildebrand F."/>
            <person name="Pallen M.J."/>
        </authorList>
    </citation>
    <scope>NUCLEOTIDE SEQUENCE</scope>
    <source>
        <strain evidence="7">10192</strain>
    </source>
</reference>
<evidence type="ECO:0000256" key="6">
    <source>
        <dbReference type="SAM" id="Phobius"/>
    </source>
</evidence>
<feature type="transmembrane region" description="Helical" evidence="6">
    <location>
        <begin position="348"/>
        <end position="371"/>
    </location>
</feature>
<dbReference type="EMBL" id="JADIND010000055">
    <property type="protein sequence ID" value="MBO8430258.1"/>
    <property type="molecule type" value="Genomic_DNA"/>
</dbReference>
<keyword evidence="2" id="KW-1003">Cell membrane</keyword>
<comment type="subcellular location">
    <subcellularLocation>
        <location evidence="1">Cell membrane</location>
        <topology evidence="1">Multi-pass membrane protein</topology>
    </subcellularLocation>
</comment>
<feature type="transmembrane region" description="Helical" evidence="6">
    <location>
        <begin position="113"/>
        <end position="131"/>
    </location>
</feature>
<dbReference type="GO" id="GO:0015920">
    <property type="term" value="P:lipopolysaccharide transport"/>
    <property type="evidence" value="ECO:0007669"/>
    <property type="project" value="TreeGrafter"/>
</dbReference>
<protein>
    <submittedName>
        <fullName evidence="7">LptF/LptG family permease</fullName>
    </submittedName>
</protein>
<feature type="transmembrane region" description="Helical" evidence="6">
    <location>
        <begin position="294"/>
        <end position="312"/>
    </location>
</feature>
<organism evidence="7 8">
    <name type="scientific">Candidatus Scatousia excrementipullorum</name>
    <dbReference type="NCBI Taxonomy" id="2840936"/>
    <lineage>
        <taxon>Bacteria</taxon>
        <taxon>Candidatus Scatousia</taxon>
    </lineage>
</organism>
<feature type="transmembrane region" description="Helical" evidence="6">
    <location>
        <begin position="319"/>
        <end position="336"/>
    </location>
</feature>
<proteinExistence type="predicted"/>
<keyword evidence="5 6" id="KW-0472">Membrane</keyword>
<dbReference type="AlphaFoldDB" id="A0A9D9DP71"/>
<evidence type="ECO:0000313" key="8">
    <source>
        <dbReference type="Proteomes" id="UP000823632"/>
    </source>
</evidence>
<evidence type="ECO:0000256" key="5">
    <source>
        <dbReference type="ARBA" id="ARBA00023136"/>
    </source>
</evidence>
<dbReference type="InterPro" id="IPR005495">
    <property type="entry name" value="LptG/LptF_permease"/>
</dbReference>
<name>A0A9D9DP71_9BACT</name>
<feature type="transmembrane region" description="Helical" evidence="6">
    <location>
        <begin position="21"/>
        <end position="42"/>
    </location>
</feature>
<evidence type="ECO:0000256" key="1">
    <source>
        <dbReference type="ARBA" id="ARBA00004651"/>
    </source>
</evidence>
<dbReference type="Proteomes" id="UP000823632">
    <property type="component" value="Unassembled WGS sequence"/>
</dbReference>
<evidence type="ECO:0000256" key="2">
    <source>
        <dbReference type="ARBA" id="ARBA00022475"/>
    </source>
</evidence>
<feature type="transmembrane region" description="Helical" evidence="6">
    <location>
        <begin position="62"/>
        <end position="92"/>
    </location>
</feature>
<evidence type="ECO:0000313" key="7">
    <source>
        <dbReference type="EMBL" id="MBO8430258.1"/>
    </source>
</evidence>
<comment type="caution">
    <text evidence="7">The sequence shown here is derived from an EMBL/GenBank/DDBJ whole genome shotgun (WGS) entry which is preliminary data.</text>
</comment>
<evidence type="ECO:0000256" key="3">
    <source>
        <dbReference type="ARBA" id="ARBA00022692"/>
    </source>
</evidence>
<accession>A0A9D9DP71</accession>
<dbReference type="PANTHER" id="PTHR33529">
    <property type="entry name" value="SLR0882 PROTEIN-RELATED"/>
    <property type="match status" value="1"/>
</dbReference>
<reference evidence="7" key="1">
    <citation type="submission" date="2020-10" db="EMBL/GenBank/DDBJ databases">
        <authorList>
            <person name="Gilroy R."/>
        </authorList>
    </citation>
    <scope>NUCLEOTIDE SEQUENCE</scope>
    <source>
        <strain evidence="7">10192</strain>
    </source>
</reference>